<gene>
    <name evidence="2" type="primary">cutA</name>
    <name evidence="2" type="ORF">caldi_07900</name>
</gene>
<dbReference type="Gene3D" id="3.30.70.120">
    <property type="match status" value="1"/>
</dbReference>
<sequence>MTDVFLVYVTTSNEEEAARIGRQVVEERLAACANVVPGVRSFYHWEGRLVEDGEALLLLKAHRERLDDLIARVKALHSYTVPAVNAVPIERGNPDYLRWVAEETVGR</sequence>
<dbReference type="EMBL" id="AP025628">
    <property type="protein sequence ID" value="BDG59700.1"/>
    <property type="molecule type" value="Genomic_DNA"/>
</dbReference>
<name>A0AA35CIE3_9FIRM</name>
<dbReference type="Proteomes" id="UP001163687">
    <property type="component" value="Chromosome"/>
</dbReference>
<dbReference type="PANTHER" id="PTHR23419">
    <property type="entry name" value="DIVALENT CATION TOLERANCE CUTA-RELATED"/>
    <property type="match status" value="1"/>
</dbReference>
<proteinExistence type="inferred from homology"/>
<dbReference type="GO" id="GO:0010038">
    <property type="term" value="P:response to metal ion"/>
    <property type="evidence" value="ECO:0007669"/>
    <property type="project" value="InterPro"/>
</dbReference>
<evidence type="ECO:0000256" key="1">
    <source>
        <dbReference type="ARBA" id="ARBA00010169"/>
    </source>
</evidence>
<dbReference type="InterPro" id="IPR015867">
    <property type="entry name" value="N-reg_PII/ATP_PRibTrfase_C"/>
</dbReference>
<evidence type="ECO:0000313" key="3">
    <source>
        <dbReference type="Proteomes" id="UP001163687"/>
    </source>
</evidence>
<comment type="similarity">
    <text evidence="1">Belongs to the CutA family.</text>
</comment>
<organism evidence="2 3">
    <name type="scientific">Caldinitratiruptor microaerophilus</name>
    <dbReference type="NCBI Taxonomy" id="671077"/>
    <lineage>
        <taxon>Bacteria</taxon>
        <taxon>Bacillati</taxon>
        <taxon>Bacillota</taxon>
        <taxon>Clostridia</taxon>
        <taxon>Eubacteriales</taxon>
        <taxon>Symbiobacteriaceae</taxon>
        <taxon>Caldinitratiruptor</taxon>
    </lineage>
</organism>
<accession>A0AA35CIE3</accession>
<dbReference type="GO" id="GO:0005507">
    <property type="term" value="F:copper ion binding"/>
    <property type="evidence" value="ECO:0007669"/>
    <property type="project" value="TreeGrafter"/>
</dbReference>
<dbReference type="InterPro" id="IPR011322">
    <property type="entry name" value="N-reg_PII-like_a/b"/>
</dbReference>
<keyword evidence="3" id="KW-1185">Reference proteome</keyword>
<dbReference type="KEGG" id="cmic:caldi_07900"/>
<dbReference type="SUPFAM" id="SSF54913">
    <property type="entry name" value="GlnB-like"/>
    <property type="match status" value="1"/>
</dbReference>
<dbReference type="AlphaFoldDB" id="A0AA35CIE3"/>
<dbReference type="InterPro" id="IPR004323">
    <property type="entry name" value="Ion_tolerance_CutA"/>
</dbReference>
<dbReference type="PANTHER" id="PTHR23419:SF8">
    <property type="entry name" value="FI09726P"/>
    <property type="match status" value="1"/>
</dbReference>
<dbReference type="Pfam" id="PF03091">
    <property type="entry name" value="CutA1"/>
    <property type="match status" value="1"/>
</dbReference>
<protein>
    <submittedName>
        <fullName evidence="2">Divalent ion tolerance protein</fullName>
    </submittedName>
</protein>
<evidence type="ECO:0000313" key="2">
    <source>
        <dbReference type="EMBL" id="BDG59700.1"/>
    </source>
</evidence>
<reference evidence="2" key="1">
    <citation type="submission" date="2022-03" db="EMBL/GenBank/DDBJ databases">
        <title>Complete genome sequence of Caldinitratiruptor microaerophilus.</title>
        <authorList>
            <person name="Mukaiyama R."/>
            <person name="Nishiyama T."/>
            <person name="Ueda K."/>
        </authorList>
    </citation>
    <scope>NUCLEOTIDE SEQUENCE</scope>
    <source>
        <strain evidence="2">JCM 16183</strain>
    </source>
</reference>
<dbReference type="RefSeq" id="WP_264843807.1">
    <property type="nucleotide sequence ID" value="NZ_AP025628.1"/>
</dbReference>